<name>A0A9Q9INY2_9ACTN</name>
<evidence type="ECO:0000313" key="1">
    <source>
        <dbReference type="EMBL" id="UWZ59166.1"/>
    </source>
</evidence>
<dbReference type="EMBL" id="CP073767">
    <property type="protein sequence ID" value="UWZ59166.1"/>
    <property type="molecule type" value="Genomic_DNA"/>
</dbReference>
<proteinExistence type="predicted"/>
<dbReference type="Proteomes" id="UP001058003">
    <property type="component" value="Chromosome"/>
</dbReference>
<dbReference type="RefSeq" id="WP_033362804.1">
    <property type="nucleotide sequence ID" value="NZ_CP073767.1"/>
</dbReference>
<gene>
    <name evidence="1" type="ORF">Daura_25210</name>
</gene>
<accession>A0A9Q9INY2</accession>
<organism evidence="1 2">
    <name type="scientific">Dactylosporangium aurantiacum</name>
    <dbReference type="NCBI Taxonomy" id="35754"/>
    <lineage>
        <taxon>Bacteria</taxon>
        <taxon>Bacillati</taxon>
        <taxon>Actinomycetota</taxon>
        <taxon>Actinomycetes</taxon>
        <taxon>Micromonosporales</taxon>
        <taxon>Micromonosporaceae</taxon>
        <taxon>Dactylosporangium</taxon>
    </lineage>
</organism>
<reference evidence="1" key="1">
    <citation type="submission" date="2021-04" db="EMBL/GenBank/DDBJ databases">
        <title>Dactylosporangium aurantiacum NRRL B-8018 full assembly.</title>
        <authorList>
            <person name="Hartkoorn R.C."/>
            <person name="Beaudoing E."/>
            <person name="Hot D."/>
        </authorList>
    </citation>
    <scope>NUCLEOTIDE SEQUENCE</scope>
    <source>
        <strain evidence="1">NRRL B-8018</strain>
    </source>
</reference>
<dbReference type="OrthoDB" id="3377370at2"/>
<keyword evidence="2" id="KW-1185">Reference proteome</keyword>
<protein>
    <submittedName>
        <fullName evidence="1">Uncharacterized protein</fullName>
    </submittedName>
</protein>
<sequence length="249" mass="27489">MAMQPSDADAEPARLLATLRPDELSLLHWVRTRVDAAMVDEIAALDYGMHVEEYRGSIEDLMGVRRLPQRLPWRPGAVLGPASGREPAPDDPRGHVARLFACLVVVCTDDVVWAAGTLAGLVESALVLGPEPTAEALRFVAWCHLHHPGTWRDEPQTRPFLILGLLLLYAAAHDDPAGEAALRDAFVAGAGAAGEWRAVFKHAADGDRRQTWRILVADYLAGRDPQDDAARTMRTWFTPLPRDARRHRH</sequence>
<dbReference type="KEGG" id="daur:Daura_25210"/>
<evidence type="ECO:0000313" key="2">
    <source>
        <dbReference type="Proteomes" id="UP001058003"/>
    </source>
</evidence>
<dbReference type="AlphaFoldDB" id="A0A9Q9INY2"/>